<reference evidence="4" key="1">
    <citation type="submission" date="2018-06" db="EMBL/GenBank/DDBJ databases">
        <authorList>
            <person name="Zhirakovskaya E."/>
        </authorList>
    </citation>
    <scope>NUCLEOTIDE SEQUENCE</scope>
</reference>
<feature type="domain" description="OmpA-like" evidence="3">
    <location>
        <begin position="152"/>
        <end position="272"/>
    </location>
</feature>
<keyword evidence="2" id="KW-1133">Transmembrane helix</keyword>
<evidence type="ECO:0000256" key="2">
    <source>
        <dbReference type="SAM" id="Phobius"/>
    </source>
</evidence>
<keyword evidence="2" id="KW-0472">Membrane</keyword>
<dbReference type="PANTHER" id="PTHR30329">
    <property type="entry name" value="STATOR ELEMENT OF FLAGELLAR MOTOR COMPLEX"/>
    <property type="match status" value="1"/>
</dbReference>
<keyword evidence="4" id="KW-0969">Cilium</keyword>
<dbReference type="PANTHER" id="PTHR30329:SF21">
    <property type="entry name" value="LIPOPROTEIN YIAD-RELATED"/>
    <property type="match status" value="1"/>
</dbReference>
<dbReference type="InterPro" id="IPR036737">
    <property type="entry name" value="OmpA-like_sf"/>
</dbReference>
<keyword evidence="2" id="KW-0812">Transmembrane</keyword>
<feature type="transmembrane region" description="Helical" evidence="2">
    <location>
        <begin position="57"/>
        <end position="76"/>
    </location>
</feature>
<dbReference type="Gene3D" id="3.30.1330.60">
    <property type="entry name" value="OmpA-like domain"/>
    <property type="match status" value="1"/>
</dbReference>
<evidence type="ECO:0000313" key="4">
    <source>
        <dbReference type="EMBL" id="VAW35838.1"/>
    </source>
</evidence>
<dbReference type="Pfam" id="PF00691">
    <property type="entry name" value="OmpA"/>
    <property type="match status" value="1"/>
</dbReference>
<evidence type="ECO:0000256" key="1">
    <source>
        <dbReference type="SAM" id="MobiDB-lite"/>
    </source>
</evidence>
<dbReference type="InterPro" id="IPR050330">
    <property type="entry name" value="Bact_OuterMem_StrucFunc"/>
</dbReference>
<evidence type="ECO:0000259" key="3">
    <source>
        <dbReference type="PROSITE" id="PS51123"/>
    </source>
</evidence>
<dbReference type="SUPFAM" id="SSF103088">
    <property type="entry name" value="OmpA-like"/>
    <property type="match status" value="1"/>
</dbReference>
<dbReference type="AlphaFoldDB" id="A0A3B0UXG1"/>
<gene>
    <name evidence="4" type="ORF">MNBD_DELTA03-1803</name>
</gene>
<dbReference type="InterPro" id="IPR006665">
    <property type="entry name" value="OmpA-like"/>
</dbReference>
<dbReference type="CDD" id="cd07185">
    <property type="entry name" value="OmpA_C-like"/>
    <property type="match status" value="1"/>
</dbReference>
<accession>A0A3B0UXG1</accession>
<keyword evidence="4" id="KW-0282">Flagellum</keyword>
<sequence length="293" mass="32379">MDNQETGGQEKSPLKSRYLKLSDLDAPEDLSSWWAEEDDASLFQRGSRPLYNVHWSVGWADLMMTMFILFLIMFAYKNSGHDFLSRSNSGHQAVIKSAGGPLPPSGVGEDTGGGRSQQQVRQSVARMYDFSKIFIKKNKLRNFAAINLTPDQSIKIILTGDLLFDPGQAKLKPAARISLQKMASLLAYTPYHINIIGHTDNNPIHSSQFPSNWELSASRAAAVARFLVSTIGLQPDKISISGQASFNPIAKNDNAAHRALNRRVEIIISRPGPKPRSFYGNAENLTPDSKHSP</sequence>
<dbReference type="PROSITE" id="PS51123">
    <property type="entry name" value="OMPA_2"/>
    <property type="match status" value="1"/>
</dbReference>
<feature type="region of interest" description="Disordered" evidence="1">
    <location>
        <begin position="97"/>
        <end position="117"/>
    </location>
</feature>
<keyword evidence="4" id="KW-0966">Cell projection</keyword>
<name>A0A3B0UXG1_9ZZZZ</name>
<dbReference type="EMBL" id="UOEX01000142">
    <property type="protein sequence ID" value="VAW35838.1"/>
    <property type="molecule type" value="Genomic_DNA"/>
</dbReference>
<proteinExistence type="predicted"/>
<organism evidence="4">
    <name type="scientific">hydrothermal vent metagenome</name>
    <dbReference type="NCBI Taxonomy" id="652676"/>
    <lineage>
        <taxon>unclassified sequences</taxon>
        <taxon>metagenomes</taxon>
        <taxon>ecological metagenomes</taxon>
    </lineage>
</organism>
<protein>
    <submittedName>
        <fullName evidence="4">Flagellar motor rotation protein MotB</fullName>
    </submittedName>
</protein>